<dbReference type="VEuPathDB" id="CryptoDB:GNI_129660"/>
<dbReference type="GeneID" id="22914545"/>
<reference evidence="1" key="1">
    <citation type="submission" date="2013-12" db="EMBL/GenBank/DDBJ databases">
        <authorList>
            <person name="Omoto C.K."/>
            <person name="Sibley D."/>
            <person name="Venepally P."/>
            <person name="Hadjithomas M."/>
            <person name="Karamycheva S."/>
            <person name="Brunk B."/>
            <person name="Roos D."/>
            <person name="Caler E."/>
            <person name="Lorenzi H."/>
        </authorList>
    </citation>
    <scope>NUCLEOTIDE SEQUENCE</scope>
</reference>
<dbReference type="PROSITE" id="PS01228">
    <property type="entry name" value="COF_1"/>
    <property type="match status" value="1"/>
</dbReference>
<accession>A0A023B239</accession>
<protein>
    <submittedName>
        <fullName evidence="1">Haloacid dehalogenase-like hydrolase</fullName>
    </submittedName>
</protein>
<dbReference type="OrthoDB" id="27226at2759"/>
<dbReference type="Proteomes" id="UP000019763">
    <property type="component" value="Unassembled WGS sequence"/>
</dbReference>
<dbReference type="RefSeq" id="XP_011132123.1">
    <property type="nucleotide sequence ID" value="XM_011133821.1"/>
</dbReference>
<comment type="caution">
    <text evidence="1">The sequence shown here is derived from an EMBL/GenBank/DDBJ whole genome shotgun (WGS) entry which is preliminary data.</text>
</comment>
<dbReference type="Gene3D" id="3.40.50.1000">
    <property type="entry name" value="HAD superfamily/HAD-like"/>
    <property type="match status" value="1"/>
</dbReference>
<dbReference type="GO" id="GO:0005829">
    <property type="term" value="C:cytosol"/>
    <property type="evidence" value="ECO:0007669"/>
    <property type="project" value="TreeGrafter"/>
</dbReference>
<name>A0A023B239_GRENI</name>
<dbReference type="GO" id="GO:0000287">
    <property type="term" value="F:magnesium ion binding"/>
    <property type="evidence" value="ECO:0007669"/>
    <property type="project" value="TreeGrafter"/>
</dbReference>
<dbReference type="SUPFAM" id="SSF56784">
    <property type="entry name" value="HAD-like"/>
    <property type="match status" value="1"/>
</dbReference>
<evidence type="ECO:0000313" key="2">
    <source>
        <dbReference type="Proteomes" id="UP000019763"/>
    </source>
</evidence>
<dbReference type="EMBL" id="AFNH02000967">
    <property type="protein sequence ID" value="EZG48227.1"/>
    <property type="molecule type" value="Genomic_DNA"/>
</dbReference>
<dbReference type="eggNOG" id="ENOG502QUN8">
    <property type="taxonomic scope" value="Eukaryota"/>
</dbReference>
<dbReference type="OMA" id="GMFYQPN"/>
<organism evidence="1 2">
    <name type="scientific">Gregarina niphandrodes</name>
    <name type="common">Septate eugregarine</name>
    <dbReference type="NCBI Taxonomy" id="110365"/>
    <lineage>
        <taxon>Eukaryota</taxon>
        <taxon>Sar</taxon>
        <taxon>Alveolata</taxon>
        <taxon>Apicomplexa</taxon>
        <taxon>Conoidasida</taxon>
        <taxon>Gregarinasina</taxon>
        <taxon>Eugregarinorida</taxon>
        <taxon>Gregarinidae</taxon>
        <taxon>Gregarina</taxon>
    </lineage>
</organism>
<gene>
    <name evidence="1" type="ORF">GNI_129660</name>
</gene>
<dbReference type="AlphaFoldDB" id="A0A023B239"/>
<keyword evidence="2" id="KW-1185">Reference proteome</keyword>
<sequence>MGIRAVISDFDGTILAPQGIPSSFWSAKKTLENAGIPVYVATGRPVESLISTLSAYSGDLKPYPGVFCDGSVLKDRDNQSILLSTFDLEVCSVIYEYLRLLKKAGIRINIGIQGLSQFYSDTTDLDIGRREQLVYNSLTVVDSVDEIRKRYNDQILAFAISSDSADALVCVQQLVRTAFPRCPAFVGGTSNVLILSNGCTKAQGVRALCNLLKYKEAEVLVIGDGDNDLEMLAQFPHSIAMGNASPEVRKAAKVVAPNVDDDGWALSVLQYIAAADERTTVASSSVSDDEPTVTI</sequence>
<dbReference type="Gene3D" id="3.30.1240.10">
    <property type="match status" value="1"/>
</dbReference>
<evidence type="ECO:0000313" key="1">
    <source>
        <dbReference type="EMBL" id="EZG48227.1"/>
    </source>
</evidence>
<dbReference type="InterPro" id="IPR036412">
    <property type="entry name" value="HAD-like_sf"/>
</dbReference>
<dbReference type="InterPro" id="IPR023214">
    <property type="entry name" value="HAD_sf"/>
</dbReference>
<dbReference type="Pfam" id="PF08282">
    <property type="entry name" value="Hydrolase_3"/>
    <property type="match status" value="1"/>
</dbReference>
<dbReference type="PANTHER" id="PTHR10000:SF8">
    <property type="entry name" value="HAD SUPERFAMILY HYDROLASE-LIKE, TYPE 3"/>
    <property type="match status" value="1"/>
</dbReference>
<dbReference type="GO" id="GO:0016791">
    <property type="term" value="F:phosphatase activity"/>
    <property type="evidence" value="ECO:0007669"/>
    <property type="project" value="UniProtKB-ARBA"/>
</dbReference>
<dbReference type="PANTHER" id="PTHR10000">
    <property type="entry name" value="PHOSPHOSERINE PHOSPHATASE"/>
    <property type="match status" value="1"/>
</dbReference>
<proteinExistence type="predicted"/>